<comment type="caution">
    <text evidence="2">The sequence shown here is derived from an EMBL/GenBank/DDBJ whole genome shotgun (WGS) entry which is preliminary data.</text>
</comment>
<dbReference type="InterPro" id="IPR001584">
    <property type="entry name" value="Integrase_cat-core"/>
</dbReference>
<keyword evidence="3" id="KW-1185">Reference proteome</keyword>
<accession>A0A7Z0CHC7</accession>
<feature type="domain" description="Integrase catalytic" evidence="1">
    <location>
        <begin position="3"/>
        <end position="52"/>
    </location>
</feature>
<gene>
    <name evidence="2" type="ORF">BKA03_001460</name>
</gene>
<dbReference type="AlphaFoldDB" id="A0A7Z0CHC7"/>
<dbReference type="Pfam" id="PF13333">
    <property type="entry name" value="rve_2"/>
    <property type="match status" value="1"/>
</dbReference>
<evidence type="ECO:0000313" key="3">
    <source>
        <dbReference type="Proteomes" id="UP000547973"/>
    </source>
</evidence>
<dbReference type="SUPFAM" id="SSF53098">
    <property type="entry name" value="Ribonuclease H-like"/>
    <property type="match status" value="1"/>
</dbReference>
<proteinExistence type="predicted"/>
<dbReference type="InterPro" id="IPR012337">
    <property type="entry name" value="RNaseH-like_sf"/>
</dbReference>
<dbReference type="GO" id="GO:0015074">
    <property type="term" value="P:DNA integration"/>
    <property type="evidence" value="ECO:0007669"/>
    <property type="project" value="InterPro"/>
</dbReference>
<organism evidence="2 3">
    <name type="scientific">Demequina lutea</name>
    <dbReference type="NCBI Taxonomy" id="431489"/>
    <lineage>
        <taxon>Bacteria</taxon>
        <taxon>Bacillati</taxon>
        <taxon>Actinomycetota</taxon>
        <taxon>Actinomycetes</taxon>
        <taxon>Micrococcales</taxon>
        <taxon>Demequinaceae</taxon>
        <taxon>Demequina</taxon>
    </lineage>
</organism>
<evidence type="ECO:0000259" key="1">
    <source>
        <dbReference type="Pfam" id="PF13333"/>
    </source>
</evidence>
<sequence length="75" mass="8703">MAEAVNGLFKTELIRRGGPWRTVEQFDFATLEYVWWWNNKRPHSELGMRAPIEVEIEYYAGLESAQLATARQGDT</sequence>
<protein>
    <submittedName>
        <fullName evidence="2">Transposase InsO family protein</fullName>
    </submittedName>
</protein>
<name>A0A7Z0CHC7_9MICO</name>
<dbReference type="EMBL" id="JACBZO010000001">
    <property type="protein sequence ID" value="NYI41341.1"/>
    <property type="molecule type" value="Genomic_DNA"/>
</dbReference>
<evidence type="ECO:0000313" key="2">
    <source>
        <dbReference type="EMBL" id="NYI41341.1"/>
    </source>
</evidence>
<reference evidence="2 3" key="1">
    <citation type="submission" date="2020-07" db="EMBL/GenBank/DDBJ databases">
        <title>Sequencing the genomes of 1000 actinobacteria strains.</title>
        <authorList>
            <person name="Klenk H.-P."/>
        </authorList>
    </citation>
    <scope>NUCLEOTIDE SEQUENCE [LARGE SCALE GENOMIC DNA]</scope>
    <source>
        <strain evidence="2 3">DSM 19970</strain>
    </source>
</reference>
<dbReference type="Proteomes" id="UP000547973">
    <property type="component" value="Unassembled WGS sequence"/>
</dbReference>